<keyword evidence="3" id="KW-1185">Reference proteome</keyword>
<dbReference type="KEGG" id="fla:SY85_07485"/>
<evidence type="ECO:0000256" key="1">
    <source>
        <dbReference type="SAM" id="Phobius"/>
    </source>
</evidence>
<dbReference type="STRING" id="1492898.SY85_07485"/>
<dbReference type="Proteomes" id="UP000077177">
    <property type="component" value="Chromosome"/>
</dbReference>
<proteinExistence type="predicted"/>
<organism evidence="2 3">
    <name type="scientific">Flavisolibacter tropicus</name>
    <dbReference type="NCBI Taxonomy" id="1492898"/>
    <lineage>
        <taxon>Bacteria</taxon>
        <taxon>Pseudomonadati</taxon>
        <taxon>Bacteroidota</taxon>
        <taxon>Chitinophagia</taxon>
        <taxon>Chitinophagales</taxon>
        <taxon>Chitinophagaceae</taxon>
        <taxon>Flavisolibacter</taxon>
    </lineage>
</organism>
<dbReference type="EMBL" id="CP011390">
    <property type="protein sequence ID" value="ANE50361.1"/>
    <property type="molecule type" value="Genomic_DNA"/>
</dbReference>
<keyword evidence="1" id="KW-0812">Transmembrane</keyword>
<accession>A0A172TTD1</accession>
<gene>
    <name evidence="2" type="ORF">SY85_07485</name>
</gene>
<reference evidence="2 3" key="2">
    <citation type="journal article" date="2016" name="Int. J. Syst. Evol. Microbiol.">
        <title>Flavisolibacter tropicus sp. nov., isolated from tropical soil.</title>
        <authorList>
            <person name="Lee J.J."/>
            <person name="Kang M.S."/>
            <person name="Kim G.S."/>
            <person name="Lee C.S."/>
            <person name="Lim S."/>
            <person name="Lee J."/>
            <person name="Roh S.H."/>
            <person name="Kang H."/>
            <person name="Ha J.M."/>
            <person name="Bae S."/>
            <person name="Jung H.Y."/>
            <person name="Kim M.K."/>
        </authorList>
    </citation>
    <scope>NUCLEOTIDE SEQUENCE [LARGE SCALE GENOMIC DNA]</scope>
    <source>
        <strain evidence="2 3">LCS9</strain>
    </source>
</reference>
<name>A0A172TTD1_9BACT</name>
<sequence length="61" mass="7016">MKKELTDIERLSPLLIGILLMVILCFIWKPAVNKQHNVVKPSSAIEVDLWNVWQVGVYVIN</sequence>
<keyword evidence="1" id="KW-0472">Membrane</keyword>
<reference evidence="3" key="1">
    <citation type="submission" date="2015-01" db="EMBL/GenBank/DDBJ databases">
        <title>Flavisolibacter sp./LCS9/ whole genome sequencing.</title>
        <authorList>
            <person name="Kim M.K."/>
            <person name="Srinivasan S."/>
            <person name="Lee J.-J."/>
        </authorList>
    </citation>
    <scope>NUCLEOTIDE SEQUENCE [LARGE SCALE GENOMIC DNA]</scope>
    <source>
        <strain evidence="3">LCS9</strain>
    </source>
</reference>
<evidence type="ECO:0000313" key="2">
    <source>
        <dbReference type="EMBL" id="ANE50361.1"/>
    </source>
</evidence>
<keyword evidence="1" id="KW-1133">Transmembrane helix</keyword>
<dbReference type="RefSeq" id="WP_066403066.1">
    <property type="nucleotide sequence ID" value="NZ_CP011390.1"/>
</dbReference>
<protein>
    <submittedName>
        <fullName evidence="2">Uncharacterized protein</fullName>
    </submittedName>
</protein>
<dbReference type="AlphaFoldDB" id="A0A172TTD1"/>
<evidence type="ECO:0000313" key="3">
    <source>
        <dbReference type="Proteomes" id="UP000077177"/>
    </source>
</evidence>
<feature type="transmembrane region" description="Helical" evidence="1">
    <location>
        <begin position="12"/>
        <end position="31"/>
    </location>
</feature>